<accession>C9A5E8</accession>
<keyword evidence="7" id="KW-1133">Transmembrane helix</keyword>
<evidence type="ECO:0000256" key="5">
    <source>
        <dbReference type="ARBA" id="ARBA00023088"/>
    </source>
</evidence>
<protein>
    <recommendedName>
        <fullName evidence="13">LPXTG-domain-containing protein cell wall anchor domain</fullName>
    </recommendedName>
</protein>
<feature type="domain" description="MucBP" evidence="10">
    <location>
        <begin position="811"/>
        <end position="873"/>
    </location>
</feature>
<keyword evidence="7" id="KW-0472">Membrane</keyword>
<feature type="domain" description="MucBP" evidence="10">
    <location>
        <begin position="539"/>
        <end position="601"/>
    </location>
</feature>
<keyword evidence="1" id="KW-0134">Cell wall</keyword>
<sequence>MKRKFWGYLSLAILLSQPVLAPLAQVMAEEQETIPSNKEITTLGTLEKVEETTETVDSSRIKEEINGDTTSNSESQEVVNDDEKSGSTESTEKNLPDSSKDTASSATESSAEMKEASNRSVSLDAWMPDKNLQNEVAKGLNKTVDTITQEDMVNLKQLDFSSLVKDTVVDFTGLEYASNLQALYTTSIIATNVPQITMAENATLFTRPNVLAHVLPKGSFSNIHIGNYDAYLTAQELIGVGQYLSGWLTDYLTVYASSMTDFSKLELSPEHHQNSQLSIMTQEKILLEPMLVKDGQSDVLYKDRMMVDTQGNALLSSLSNKKYSYSIRGIDKNGYIFPLYENDGFELTEEGIQFKNIPANVDYLSITSLVPNRLSTERAASTGTIQYLVNYQVPVKYVNTAEDVTVKYLDENGQTLAPNVTLSGYVGAPFTTEEKDISGYTLKEIQGDRIGTFSDVAQEVVYVYERSDAAPVTVKYEDTEGNELAAPTVMNGKIGLPYTSEAKTIPGWFVAQTPSNANGTYSETAQEVVYVYERSDAAPVTVKYEDKEGNQLSAPTVLSGKVGLPYTSEAKAINGWYVSQMPTNANGTYSETEQEVVYVYERSNAAPVTVKYEDKEGNQLYAPTILNGKVDLPYESEAKAIPGWYVSQMPTNANGIYSETAQEVVYVYERSDAAPVTVKYEDTEGNQLSAPTVLSGKVGLPYTSKAKAIPGWYVSQTPTNANGTYSETAQEVVYVYERSDAAPVTVKYEDKEGNQLSAPTVLNGKTGLPYTSEAKAINGWYVSQTPTNAKGTYSETAQEVVYVYERSDAAPVTVKYEDTEGNELATPTVMNGKIGLPYTSEAKAISGWYVSQMPENANGTYSESAQEVIYVYERSDAAPVTVKYEDTEGNQLSAPTVLSGKIGLPYTSKAKAIPGWYVSQMPTNANGTYSENAQEVTYVYERSDAALVIVRYEDMEGNQLAEPTILSGKVGLSYESNAKEISGWRVSKTPKNAKGTFSDAVQEVIYVYSADKENEPGEDSGKDTPESENKTPEEENGNSSGNNNKQTNTQTKSKNKLPATGEQLTGQRIMGFLGVITVLFSFVVILRRKRKTEN</sequence>
<feature type="compositionally biased region" description="Low complexity" evidence="6">
    <location>
        <begin position="1037"/>
        <end position="1052"/>
    </location>
</feature>
<evidence type="ECO:0000313" key="11">
    <source>
        <dbReference type="EMBL" id="EEV37840.1"/>
    </source>
</evidence>
<name>C9A5E8_ENTCA</name>
<feature type="compositionally biased region" description="Low complexity" evidence="6">
    <location>
        <begin position="101"/>
        <end position="110"/>
    </location>
</feature>
<feature type="domain" description="MucBP" evidence="10">
    <location>
        <begin position="948"/>
        <end position="1008"/>
    </location>
</feature>
<dbReference type="AlphaFoldDB" id="C9A5E8"/>
<feature type="transmembrane region" description="Helical" evidence="7">
    <location>
        <begin position="1069"/>
        <end position="1086"/>
    </location>
</feature>
<feature type="compositionally biased region" description="Basic and acidic residues" evidence="6">
    <location>
        <begin position="49"/>
        <end position="65"/>
    </location>
</feature>
<feature type="domain" description="Gram-positive cocci surface proteins LPxTG" evidence="9">
    <location>
        <begin position="1050"/>
        <end position="1093"/>
    </location>
</feature>
<evidence type="ECO:0008006" key="13">
    <source>
        <dbReference type="Google" id="ProtNLM"/>
    </source>
</evidence>
<feature type="domain" description="MucBP" evidence="10">
    <location>
        <begin position="879"/>
        <end position="941"/>
    </location>
</feature>
<proteinExistence type="predicted"/>
<keyword evidence="12" id="KW-1185">Reference proteome</keyword>
<dbReference type="InterPro" id="IPR009459">
    <property type="entry name" value="MucBP_dom"/>
</dbReference>
<dbReference type="KEGG" id="ecas:ECBG_00109"/>
<feature type="domain" description="MucBP" evidence="10">
    <location>
        <begin position="675"/>
        <end position="737"/>
    </location>
</feature>
<dbReference type="InterPro" id="IPR019931">
    <property type="entry name" value="LPXTG_anchor"/>
</dbReference>
<keyword evidence="2" id="KW-0964">Secreted</keyword>
<dbReference type="Gene3D" id="3.10.20.320">
    <property type="entry name" value="Putative peptidoglycan bound protein (lpxtg motif)"/>
    <property type="match status" value="9"/>
</dbReference>
<feature type="region of interest" description="Disordered" evidence="6">
    <location>
        <begin position="1010"/>
        <end position="1059"/>
    </location>
</feature>
<evidence type="ECO:0000259" key="9">
    <source>
        <dbReference type="Pfam" id="PF00746"/>
    </source>
</evidence>
<feature type="compositionally biased region" description="Basic and acidic residues" evidence="6">
    <location>
        <begin position="1010"/>
        <end position="1033"/>
    </location>
</feature>
<evidence type="ECO:0000256" key="3">
    <source>
        <dbReference type="ARBA" id="ARBA00022729"/>
    </source>
</evidence>
<evidence type="ECO:0000256" key="2">
    <source>
        <dbReference type="ARBA" id="ARBA00022525"/>
    </source>
</evidence>
<evidence type="ECO:0000313" key="12">
    <source>
        <dbReference type="Proteomes" id="UP000012675"/>
    </source>
</evidence>
<feature type="domain" description="MucBP" evidence="10">
    <location>
        <begin position="403"/>
        <end position="465"/>
    </location>
</feature>
<feature type="region of interest" description="Disordered" evidence="6">
    <location>
        <begin position="49"/>
        <end position="120"/>
    </location>
</feature>
<feature type="domain" description="MucBP" evidence="10">
    <location>
        <begin position="607"/>
        <end position="669"/>
    </location>
</feature>
<dbReference type="InterPro" id="IPR032675">
    <property type="entry name" value="LRR_dom_sf"/>
</dbReference>
<feature type="compositionally biased region" description="Basic and acidic residues" evidence="6">
    <location>
        <begin position="81"/>
        <end position="100"/>
    </location>
</feature>
<evidence type="ECO:0000256" key="7">
    <source>
        <dbReference type="SAM" id="Phobius"/>
    </source>
</evidence>
<feature type="domain" description="MucBP" evidence="10">
    <location>
        <begin position="743"/>
        <end position="805"/>
    </location>
</feature>
<feature type="chain" id="PRO_5039404056" description="LPXTG-domain-containing protein cell wall anchor domain" evidence="8">
    <location>
        <begin position="22"/>
        <end position="1094"/>
    </location>
</feature>
<evidence type="ECO:0000256" key="4">
    <source>
        <dbReference type="ARBA" id="ARBA00022737"/>
    </source>
</evidence>
<dbReference type="RefSeq" id="WP_015509109.1">
    <property type="nucleotide sequence ID" value="NC_020995.1"/>
</dbReference>
<dbReference type="Proteomes" id="UP000012675">
    <property type="component" value="Chromosome"/>
</dbReference>
<dbReference type="Pfam" id="PF06458">
    <property type="entry name" value="MucBP"/>
    <property type="match status" value="9"/>
</dbReference>
<organism evidence="11 12">
    <name type="scientific">Enterococcus casseliflavus EC20</name>
    <dbReference type="NCBI Taxonomy" id="565655"/>
    <lineage>
        <taxon>Bacteria</taxon>
        <taxon>Bacillati</taxon>
        <taxon>Bacillota</taxon>
        <taxon>Bacilli</taxon>
        <taxon>Lactobacillales</taxon>
        <taxon>Enterococcaceae</taxon>
        <taxon>Enterococcus</taxon>
    </lineage>
</organism>
<reference evidence="11 12" key="2">
    <citation type="submission" date="2013-03" db="EMBL/GenBank/DDBJ databases">
        <title>The Genome Sequence of Enterococcus casseliflavus EC20 (899205).</title>
        <authorList>
            <consortium name="The Broad Institute Genomics Platform"/>
            <consortium name="The Broad Institute Genome Sequencing Center for Infectious Disease"/>
            <person name="Russ C."/>
            <person name="Feldgarden M."/>
            <person name="Gilmore M."/>
            <person name="Manson J."/>
            <person name="Palmer K."/>
            <person name="Carniol K."/>
            <person name="Walker B."/>
            <person name="Young S.K."/>
            <person name="Zeng Q."/>
            <person name="Gargeya S."/>
            <person name="Fitzgerald M."/>
            <person name="Haas B."/>
            <person name="Abouelleil A."/>
            <person name="Allen A.W."/>
            <person name="Alvarado L."/>
            <person name="Arachchi H.M."/>
            <person name="Berlin A.M."/>
            <person name="Chapman S.B."/>
            <person name="Gainer-Dewar J."/>
            <person name="Goldberg J."/>
            <person name="Griggs A."/>
            <person name="Gujja S."/>
            <person name="Hansen M."/>
            <person name="Howarth C."/>
            <person name="Imamovic A."/>
            <person name="Ireland A."/>
            <person name="Larimer J."/>
            <person name="McCowan C."/>
            <person name="Murphy C."/>
            <person name="Pearson M."/>
            <person name="Poon T.W."/>
            <person name="Priest M."/>
            <person name="Roberts A."/>
            <person name="Saif S."/>
            <person name="Shea T."/>
            <person name="Sisk P."/>
            <person name="Sykes S."/>
            <person name="Wortman J."/>
            <person name="Nusbaum C."/>
            <person name="Birren B."/>
        </authorList>
    </citation>
    <scope>NUCLEOTIDE SEQUENCE [LARGE SCALE GENOMIC DNA]</scope>
    <source>
        <strain evidence="11 12">EC20</strain>
    </source>
</reference>
<keyword evidence="4" id="KW-0677">Repeat</keyword>
<feature type="domain" description="MucBP" evidence="10">
    <location>
        <begin position="471"/>
        <end position="533"/>
    </location>
</feature>
<evidence type="ECO:0000259" key="10">
    <source>
        <dbReference type="Pfam" id="PF06458"/>
    </source>
</evidence>
<feature type="signal peptide" evidence="8">
    <location>
        <begin position="1"/>
        <end position="21"/>
    </location>
</feature>
<reference evidence="11 12" key="1">
    <citation type="submission" date="2009-02" db="EMBL/GenBank/DDBJ databases">
        <authorList>
            <consortium name="The Broad Institute Genome Sequencing Platform"/>
            <person name="Feldgarden M."/>
            <person name="Young S.K."/>
            <person name="Kodira C.D."/>
            <person name="Zeng Q."/>
            <person name="Koehrsen M."/>
            <person name="Alvarado L."/>
            <person name="Berlin A."/>
            <person name="Borenstein D."/>
            <person name="Chen Z."/>
            <person name="Engels R."/>
            <person name="Freedman E."/>
            <person name="Gellesch M."/>
            <person name="Goldberg J."/>
            <person name="Griggs A."/>
            <person name="Gujja S."/>
            <person name="Heiman D."/>
            <person name="Hepburn T."/>
            <person name="Howarth C."/>
            <person name="Jen D."/>
            <person name="Larson L."/>
            <person name="Lewis B."/>
            <person name="Mehta T."/>
            <person name="Park D."/>
            <person name="Pearson M."/>
            <person name="Roberts A."/>
            <person name="Saif S."/>
            <person name="Shea T."/>
            <person name="Shenoy N."/>
            <person name="Sisk P."/>
            <person name="Stolte C."/>
            <person name="Sykes S."/>
            <person name="Walk T."/>
            <person name="White J."/>
            <person name="Yandava C."/>
            <person name="Gilmore M."/>
            <person name="Manson J."/>
            <person name="Palmer K."/>
            <person name="Carniol K."/>
            <person name="Lander E."/>
            <person name="Nusbaum C."/>
            <person name="Galagan J."/>
            <person name="Birren B."/>
        </authorList>
    </citation>
    <scope>NUCLEOTIDE SEQUENCE [LARGE SCALE GENOMIC DNA]</scope>
    <source>
        <strain evidence="11 12">EC20</strain>
    </source>
</reference>
<evidence type="ECO:0000256" key="8">
    <source>
        <dbReference type="SAM" id="SignalP"/>
    </source>
</evidence>
<gene>
    <name evidence="11" type="ORF">ECBG_00109</name>
</gene>
<keyword evidence="3 8" id="KW-0732">Signal</keyword>
<evidence type="ECO:0000256" key="6">
    <source>
        <dbReference type="SAM" id="MobiDB-lite"/>
    </source>
</evidence>
<dbReference type="Pfam" id="PF00746">
    <property type="entry name" value="Gram_pos_anchor"/>
    <property type="match status" value="1"/>
</dbReference>
<dbReference type="EMBL" id="CP004856">
    <property type="protein sequence ID" value="EEV37840.1"/>
    <property type="molecule type" value="Genomic_DNA"/>
</dbReference>
<evidence type="ECO:0000256" key="1">
    <source>
        <dbReference type="ARBA" id="ARBA00022512"/>
    </source>
</evidence>
<keyword evidence="7" id="KW-0812">Transmembrane</keyword>
<dbReference type="Gene3D" id="3.80.10.10">
    <property type="entry name" value="Ribonuclease Inhibitor"/>
    <property type="match status" value="1"/>
</dbReference>
<keyword evidence="5" id="KW-0572">Peptidoglycan-anchor</keyword>
<dbReference type="HOGENOM" id="CLU_284106_0_0_9"/>
<dbReference type="GeneID" id="15141329"/>
<dbReference type="eggNOG" id="COG4932">
    <property type="taxonomic scope" value="Bacteria"/>
</dbReference>
<feature type="compositionally biased region" description="Polar residues" evidence="6">
    <location>
        <begin position="67"/>
        <end position="78"/>
    </location>
</feature>